<evidence type="ECO:0000313" key="5">
    <source>
        <dbReference type="Proteomes" id="UP000242520"/>
    </source>
</evidence>
<dbReference type="Proteomes" id="UP000242520">
    <property type="component" value="Unassembled WGS sequence"/>
</dbReference>
<dbReference type="Gene3D" id="3.30.457.10">
    <property type="entry name" value="Copper amine oxidase-like, N-terminal domain"/>
    <property type="match status" value="1"/>
</dbReference>
<feature type="region of interest" description="Disordered" evidence="1">
    <location>
        <begin position="32"/>
        <end position="77"/>
    </location>
</feature>
<dbReference type="InterPro" id="IPR036582">
    <property type="entry name" value="Mao_N_sf"/>
</dbReference>
<dbReference type="EMBL" id="FQXH01000006">
    <property type="protein sequence ID" value="SHG99753.1"/>
    <property type="molecule type" value="Genomic_DNA"/>
</dbReference>
<feature type="compositionally biased region" description="Basic and acidic residues" evidence="1">
    <location>
        <begin position="37"/>
        <end position="77"/>
    </location>
</feature>
<gene>
    <name evidence="4" type="ORF">SAMN02744040_00418</name>
</gene>
<feature type="region of interest" description="Disordered" evidence="1">
    <location>
        <begin position="353"/>
        <end position="373"/>
    </location>
</feature>
<dbReference type="AlphaFoldDB" id="A0A1M5PES8"/>
<accession>A0A1M5PES8</accession>
<feature type="domain" description="Copper amine oxidase-like N-terminal" evidence="3">
    <location>
        <begin position="222"/>
        <end position="325"/>
    </location>
</feature>
<evidence type="ECO:0000313" key="4">
    <source>
        <dbReference type="EMBL" id="SHG99753.1"/>
    </source>
</evidence>
<keyword evidence="5" id="KW-1185">Reference proteome</keyword>
<proteinExistence type="predicted"/>
<protein>
    <submittedName>
        <fullName evidence="4">Copper amine oxidase N-terminal domain-containing protein</fullName>
    </submittedName>
</protein>
<dbReference type="SUPFAM" id="SSF55383">
    <property type="entry name" value="Copper amine oxidase, domain N"/>
    <property type="match status" value="1"/>
</dbReference>
<dbReference type="InterPro" id="IPR012854">
    <property type="entry name" value="Cu_amine_oxidase-like_N"/>
</dbReference>
<evidence type="ECO:0000259" key="3">
    <source>
        <dbReference type="Pfam" id="PF07833"/>
    </source>
</evidence>
<evidence type="ECO:0000256" key="1">
    <source>
        <dbReference type="SAM" id="MobiDB-lite"/>
    </source>
</evidence>
<reference evidence="5" key="1">
    <citation type="submission" date="2016-11" db="EMBL/GenBank/DDBJ databases">
        <authorList>
            <person name="Varghese N."/>
            <person name="Submissions S."/>
        </authorList>
    </citation>
    <scope>NUCLEOTIDE SEQUENCE [LARGE SCALE GENOMIC DNA]</scope>
    <source>
        <strain evidence="5">DSM 15285</strain>
    </source>
</reference>
<feature type="compositionally biased region" description="Basic and acidic residues" evidence="1">
    <location>
        <begin position="358"/>
        <end position="367"/>
    </location>
</feature>
<feature type="signal peptide" evidence="2">
    <location>
        <begin position="1"/>
        <end position="22"/>
    </location>
</feature>
<feature type="chain" id="PRO_5013245964" evidence="2">
    <location>
        <begin position="23"/>
        <end position="373"/>
    </location>
</feature>
<organism evidence="4 5">
    <name type="scientific">Tepidibacter thalassicus DSM 15285</name>
    <dbReference type="NCBI Taxonomy" id="1123350"/>
    <lineage>
        <taxon>Bacteria</taxon>
        <taxon>Bacillati</taxon>
        <taxon>Bacillota</taxon>
        <taxon>Clostridia</taxon>
        <taxon>Peptostreptococcales</taxon>
        <taxon>Peptostreptococcaceae</taxon>
        <taxon>Tepidibacter</taxon>
    </lineage>
</organism>
<name>A0A1M5PES8_9FIRM</name>
<dbReference type="RefSeq" id="WP_178137422.1">
    <property type="nucleotide sequence ID" value="NZ_FQXH01000006.1"/>
</dbReference>
<sequence>MNKRMISLILAGSLMVPTSSFAMMNNKQDFKQVSIRQHKEDDKRDRLRKDKKHEMEKKIKRETNEKLKNDKNEEVKHRLEKEMEEKIKREKIEEKIKSKIEEEIKEEMKDKIKEKKREEIRKEIIEKMKKEMEEKIKQEFKDQMDDKVKREMIKKIKKEIRENLKNKLKKERREQIKALKKAAKEAYNREELAKIEETIKKLKEKYPNVKVLPVENIISKKMNFKFDTPPVVKEGRTLLPVRAISEGLKADISWNEESKEITITKDGKNIVLKIGSDIAIVDGKKVKLDSKAEIMSGRTVVPLRFVAENLGLKVKWDPDEQSIEIEDQDEQTIDEITTEEGIETELESELLDGIENTEMDKQIKEESIESNIN</sequence>
<dbReference type="Pfam" id="PF07833">
    <property type="entry name" value="Cu_amine_oxidN1"/>
    <property type="match status" value="1"/>
</dbReference>
<keyword evidence="2" id="KW-0732">Signal</keyword>
<evidence type="ECO:0000256" key="2">
    <source>
        <dbReference type="SAM" id="SignalP"/>
    </source>
</evidence>
<dbReference type="STRING" id="1123350.SAMN02744040_00418"/>